<evidence type="ECO:0000256" key="4">
    <source>
        <dbReference type="ARBA" id="ARBA00022737"/>
    </source>
</evidence>
<dbReference type="GeneID" id="118501458"/>
<dbReference type="OrthoDB" id="8848202at2759"/>
<keyword evidence="8" id="KW-0325">Glycoprotein</keyword>
<evidence type="ECO:0000256" key="1">
    <source>
        <dbReference type="ARBA" id="ARBA00004370"/>
    </source>
</evidence>
<dbReference type="PANTHER" id="PTHR46330">
    <property type="entry name" value="TUMOR NECROSIS FACTOR RECEPTOR SUPERFAMILY MEMBER 10B"/>
    <property type="match status" value="1"/>
</dbReference>
<dbReference type="CDD" id="cd15837">
    <property type="entry name" value="TNFRSF26"/>
    <property type="match status" value="1"/>
</dbReference>
<accession>A0A7E6E3H9</accession>
<evidence type="ECO:0000256" key="10">
    <source>
        <dbReference type="SAM" id="MobiDB-lite"/>
    </source>
</evidence>
<reference evidence="16" key="1">
    <citation type="submission" date="2025-08" db="UniProtKB">
        <authorList>
            <consortium name="RefSeq"/>
        </authorList>
    </citation>
    <scope>IDENTIFICATION</scope>
    <source>
        <tissue evidence="16">Muscle</tissue>
    </source>
</reference>
<evidence type="ECO:0000259" key="14">
    <source>
        <dbReference type="PROSITE" id="PS50050"/>
    </source>
</evidence>
<evidence type="ECO:0000256" key="6">
    <source>
        <dbReference type="ARBA" id="ARBA00023157"/>
    </source>
</evidence>
<dbReference type="GO" id="GO:0043065">
    <property type="term" value="P:positive regulation of apoptotic process"/>
    <property type="evidence" value="ECO:0007669"/>
    <property type="project" value="TreeGrafter"/>
</dbReference>
<dbReference type="PANTHER" id="PTHR46330:SF16">
    <property type="entry name" value="TUMOR NECROSIS FACTOR RECEPTOR SUPERFAMILY MEMBER 22"/>
    <property type="match status" value="1"/>
</dbReference>
<protein>
    <submittedName>
        <fullName evidence="16">Tumor necrosis factor receptor superfamily member 1A-like</fullName>
    </submittedName>
</protein>
<dbReference type="Proteomes" id="UP000504628">
    <property type="component" value="Chromosome 6"/>
</dbReference>
<dbReference type="SMART" id="SM00005">
    <property type="entry name" value="DEATH"/>
    <property type="match status" value="1"/>
</dbReference>
<evidence type="ECO:0000256" key="9">
    <source>
        <dbReference type="PROSITE-ProRule" id="PRU00206"/>
    </source>
</evidence>
<organism evidence="15 16">
    <name type="scientific">Phyllostomus discolor</name>
    <name type="common">pale spear-nosed bat</name>
    <dbReference type="NCBI Taxonomy" id="89673"/>
    <lineage>
        <taxon>Eukaryota</taxon>
        <taxon>Metazoa</taxon>
        <taxon>Chordata</taxon>
        <taxon>Craniata</taxon>
        <taxon>Vertebrata</taxon>
        <taxon>Euteleostomi</taxon>
        <taxon>Mammalia</taxon>
        <taxon>Eutheria</taxon>
        <taxon>Laurasiatheria</taxon>
        <taxon>Chiroptera</taxon>
        <taxon>Yangochiroptera</taxon>
        <taxon>Phyllostomidae</taxon>
        <taxon>Phyllostominae</taxon>
        <taxon>Phyllostomus</taxon>
    </lineage>
</organism>
<keyword evidence="11" id="KW-1133">Transmembrane helix</keyword>
<keyword evidence="2" id="KW-0053">Apoptosis</keyword>
<dbReference type="Pfam" id="PF00020">
    <property type="entry name" value="TNFR_c6"/>
    <property type="match status" value="1"/>
</dbReference>
<feature type="region of interest" description="Disordered" evidence="10">
    <location>
        <begin position="230"/>
        <end position="275"/>
    </location>
</feature>
<dbReference type="Gene3D" id="1.10.533.10">
    <property type="entry name" value="Death Domain, Fas"/>
    <property type="match status" value="1"/>
</dbReference>
<keyword evidence="4" id="KW-0677">Repeat</keyword>
<dbReference type="GO" id="GO:0036462">
    <property type="term" value="P:TRAIL-activated apoptotic signaling pathway"/>
    <property type="evidence" value="ECO:0007669"/>
    <property type="project" value="TreeGrafter"/>
</dbReference>
<dbReference type="InterPro" id="IPR000488">
    <property type="entry name" value="Death_dom"/>
</dbReference>
<dbReference type="Gene3D" id="2.10.50.10">
    <property type="entry name" value="Tumor Necrosis Factor Receptor, subunit A, domain 2"/>
    <property type="match status" value="2"/>
</dbReference>
<keyword evidence="5 11" id="KW-0472">Membrane</keyword>
<name>A0A7E6E3H9_9CHIR</name>
<evidence type="ECO:0000256" key="12">
    <source>
        <dbReference type="SAM" id="SignalP"/>
    </source>
</evidence>
<dbReference type="AlphaFoldDB" id="A0A7E6E3H9"/>
<feature type="chain" id="PRO_5028879693" evidence="12">
    <location>
        <begin position="20"/>
        <end position="402"/>
    </location>
</feature>
<dbReference type="InParanoid" id="A0A7E6E3H9"/>
<dbReference type="InterPro" id="IPR052491">
    <property type="entry name" value="TNFRSF10"/>
</dbReference>
<evidence type="ECO:0000256" key="7">
    <source>
        <dbReference type="ARBA" id="ARBA00023170"/>
    </source>
</evidence>
<dbReference type="SUPFAM" id="SSF57586">
    <property type="entry name" value="TNF receptor-like"/>
    <property type="match status" value="1"/>
</dbReference>
<keyword evidence="11" id="KW-0812">Transmembrane</keyword>
<comment type="caution">
    <text evidence="9">Lacks conserved residue(s) required for the propagation of feature annotation.</text>
</comment>
<dbReference type="PROSITE" id="PS00652">
    <property type="entry name" value="TNFR_NGFR_1"/>
    <property type="match status" value="1"/>
</dbReference>
<dbReference type="Pfam" id="PF00531">
    <property type="entry name" value="Death"/>
    <property type="match status" value="1"/>
</dbReference>
<evidence type="ECO:0000259" key="13">
    <source>
        <dbReference type="PROSITE" id="PS50017"/>
    </source>
</evidence>
<dbReference type="InterPro" id="IPR001368">
    <property type="entry name" value="TNFR/NGFR_Cys_rich_reg"/>
</dbReference>
<evidence type="ECO:0000256" key="8">
    <source>
        <dbReference type="ARBA" id="ARBA00023180"/>
    </source>
</evidence>
<dbReference type="PROSITE" id="PS50017">
    <property type="entry name" value="DEATH_DOMAIN"/>
    <property type="match status" value="1"/>
</dbReference>
<feature type="signal peptide" evidence="12">
    <location>
        <begin position="1"/>
        <end position="19"/>
    </location>
</feature>
<dbReference type="RefSeq" id="XP_035885923.1">
    <property type="nucleotide sequence ID" value="XM_036030030.1"/>
</dbReference>
<evidence type="ECO:0000313" key="16">
    <source>
        <dbReference type="RefSeq" id="XP_035885923.1"/>
    </source>
</evidence>
<feature type="transmembrane region" description="Helical" evidence="11">
    <location>
        <begin position="161"/>
        <end position="184"/>
    </location>
</feature>
<dbReference type="PROSITE" id="PS50050">
    <property type="entry name" value="TNFR_NGFR_2"/>
    <property type="match status" value="2"/>
</dbReference>
<dbReference type="InterPro" id="IPR034062">
    <property type="entry name" value="TNFRSF26_N"/>
</dbReference>
<evidence type="ECO:0000313" key="15">
    <source>
        <dbReference type="Proteomes" id="UP000504628"/>
    </source>
</evidence>
<feature type="compositionally biased region" description="Low complexity" evidence="10">
    <location>
        <begin position="253"/>
        <end position="272"/>
    </location>
</feature>
<keyword evidence="15" id="KW-1185">Reference proteome</keyword>
<sequence>MWWWRLLVPLLAAAVLVGPRESPCGSDRYELHGLCCDYCPAGFYVSRVCDVDRGTECSPCEPGSYMAHRNRETACLPCAECRERDQELVSDCTRDSNRRCQCKTGSYYCDSEDCTEACHRCSRCDGPTLETCNATRDTICATEGNPEPGDPPRSRAGSSHIWTVVVTIAIVAIITVAVAVAVACCRRRDESRDSGGPGDTQRRVSLLPQDAEHGQPATGVDSVPLLEHQGLPMVPSEDPKARVQLQEVVPTRSEASQEQAPQAQAPAAPGGPDQTEAAVPLHALEQQYEQKYVLKDGSPEATNRIYFEFGQEVPKTSWRMFMRLAGLEENDIVICEHENPGNLAEQHHRMLLRWQSKLGRTASPFRLMAVLCKMQLRECLENIINKLVTEDILGSKDAEPPN</sequence>
<evidence type="ECO:0000256" key="2">
    <source>
        <dbReference type="ARBA" id="ARBA00022703"/>
    </source>
</evidence>
<dbReference type="SMART" id="SM00208">
    <property type="entry name" value="TNFR"/>
    <property type="match status" value="3"/>
</dbReference>
<comment type="subcellular location">
    <subcellularLocation>
        <location evidence="1">Membrane</location>
    </subcellularLocation>
</comment>
<keyword evidence="6 9" id="KW-1015">Disulfide bond</keyword>
<feature type="domain" description="TNFR-Cys" evidence="14">
    <location>
        <begin position="101"/>
        <end position="140"/>
    </location>
</feature>
<feature type="domain" description="TNFR-Cys" evidence="14">
    <location>
        <begin position="59"/>
        <end position="100"/>
    </location>
</feature>
<dbReference type="KEGG" id="pdic:118501458"/>
<keyword evidence="7" id="KW-0675">Receptor</keyword>
<feature type="repeat" description="TNFR-Cys" evidence="9">
    <location>
        <begin position="59"/>
        <end position="100"/>
    </location>
</feature>
<feature type="repeat" description="TNFR-Cys" evidence="9">
    <location>
        <begin position="101"/>
        <end position="140"/>
    </location>
</feature>
<feature type="domain" description="Death" evidence="13">
    <location>
        <begin position="317"/>
        <end position="387"/>
    </location>
</feature>
<evidence type="ECO:0000256" key="3">
    <source>
        <dbReference type="ARBA" id="ARBA00022729"/>
    </source>
</evidence>
<gene>
    <name evidence="16" type="primary">LOC118501458</name>
</gene>
<dbReference type="InterPro" id="IPR011029">
    <property type="entry name" value="DEATH-like_dom_sf"/>
</dbReference>
<proteinExistence type="predicted"/>
<feature type="disulfide bond" evidence="9">
    <location>
        <begin position="60"/>
        <end position="75"/>
    </location>
</feature>
<dbReference type="GO" id="GO:0005886">
    <property type="term" value="C:plasma membrane"/>
    <property type="evidence" value="ECO:0007669"/>
    <property type="project" value="TreeGrafter"/>
</dbReference>
<keyword evidence="3 12" id="KW-0732">Signal</keyword>
<evidence type="ECO:0000256" key="11">
    <source>
        <dbReference type="SAM" id="Phobius"/>
    </source>
</evidence>
<dbReference type="GO" id="GO:0009986">
    <property type="term" value="C:cell surface"/>
    <property type="evidence" value="ECO:0007669"/>
    <property type="project" value="TreeGrafter"/>
</dbReference>
<dbReference type="SUPFAM" id="SSF47986">
    <property type="entry name" value="DEATH domain"/>
    <property type="match status" value="1"/>
</dbReference>
<evidence type="ECO:0000256" key="5">
    <source>
        <dbReference type="ARBA" id="ARBA00023136"/>
    </source>
</evidence>